<evidence type="ECO:0000313" key="3">
    <source>
        <dbReference type="Proteomes" id="UP001232063"/>
    </source>
</evidence>
<keyword evidence="3" id="KW-1185">Reference proteome</keyword>
<dbReference type="AlphaFoldDB" id="A0AAE3R7Z0"/>
<comment type="caution">
    <text evidence="2">The sequence shown here is derived from an EMBL/GenBank/DDBJ whole genome shotgun (WGS) entry which is preliminary data.</text>
</comment>
<dbReference type="RefSeq" id="WP_314035122.1">
    <property type="nucleotide sequence ID" value="NZ_JASJOU010000016.1"/>
</dbReference>
<evidence type="ECO:0000313" key="2">
    <source>
        <dbReference type="EMBL" id="MDJ1505424.1"/>
    </source>
</evidence>
<protein>
    <submittedName>
        <fullName evidence="2">Uncharacterized protein</fullName>
    </submittedName>
</protein>
<feature type="coiled-coil region" evidence="1">
    <location>
        <begin position="34"/>
        <end position="96"/>
    </location>
</feature>
<keyword evidence="1" id="KW-0175">Coiled coil</keyword>
<gene>
    <name evidence="2" type="ORF">QNI22_32510</name>
</gene>
<sequence length="96" mass="11078">MTITSVSDLSISDESLIIENLCLTLTNEQLAFEKKLLENENLRLQHLLSDKELEMEMLREQIDELDGENQDLHMEVTELQEEIADLTETVNDMLEG</sequence>
<name>A0AAE3R7Z0_9BACT</name>
<organism evidence="2 3">
    <name type="scientific">Xanthocytophaga agilis</name>
    <dbReference type="NCBI Taxonomy" id="3048010"/>
    <lineage>
        <taxon>Bacteria</taxon>
        <taxon>Pseudomonadati</taxon>
        <taxon>Bacteroidota</taxon>
        <taxon>Cytophagia</taxon>
        <taxon>Cytophagales</taxon>
        <taxon>Rhodocytophagaceae</taxon>
        <taxon>Xanthocytophaga</taxon>
    </lineage>
</organism>
<evidence type="ECO:0000256" key="1">
    <source>
        <dbReference type="SAM" id="Coils"/>
    </source>
</evidence>
<accession>A0AAE3R7Z0</accession>
<dbReference type="Proteomes" id="UP001232063">
    <property type="component" value="Unassembled WGS sequence"/>
</dbReference>
<dbReference type="EMBL" id="JASJOU010000016">
    <property type="protein sequence ID" value="MDJ1505424.1"/>
    <property type="molecule type" value="Genomic_DNA"/>
</dbReference>
<dbReference type="Gene3D" id="1.20.5.170">
    <property type="match status" value="1"/>
</dbReference>
<proteinExistence type="predicted"/>
<reference evidence="2" key="1">
    <citation type="submission" date="2023-05" db="EMBL/GenBank/DDBJ databases">
        <authorList>
            <person name="Zhang X."/>
        </authorList>
    </citation>
    <scope>NUCLEOTIDE SEQUENCE</scope>
    <source>
        <strain evidence="2">BD1B2-1</strain>
    </source>
</reference>